<evidence type="ECO:0000313" key="3">
    <source>
        <dbReference type="EMBL" id="MCU6685740.1"/>
    </source>
</evidence>
<evidence type="ECO:0000313" key="4">
    <source>
        <dbReference type="Proteomes" id="UP001652431"/>
    </source>
</evidence>
<dbReference type="SMART" id="SM00530">
    <property type="entry name" value="HTH_XRE"/>
    <property type="match status" value="1"/>
</dbReference>
<dbReference type="PROSITE" id="PS50943">
    <property type="entry name" value="HTH_CROC1"/>
    <property type="match status" value="1"/>
</dbReference>
<evidence type="ECO:0000259" key="2">
    <source>
        <dbReference type="PROSITE" id="PS50943"/>
    </source>
</evidence>
<dbReference type="Gene3D" id="1.10.260.40">
    <property type="entry name" value="lambda repressor-like DNA-binding domains"/>
    <property type="match status" value="1"/>
</dbReference>
<dbReference type="PANTHER" id="PTHR46797:SF1">
    <property type="entry name" value="METHYLPHOSPHONATE SYNTHASE"/>
    <property type="match status" value="1"/>
</dbReference>
<keyword evidence="1" id="KW-0238">DNA-binding</keyword>
<proteinExistence type="predicted"/>
<dbReference type="EMBL" id="JAOQJU010000002">
    <property type="protein sequence ID" value="MCU6685740.1"/>
    <property type="molecule type" value="Genomic_DNA"/>
</dbReference>
<dbReference type="Pfam" id="PF01381">
    <property type="entry name" value="HTH_3"/>
    <property type="match status" value="1"/>
</dbReference>
<dbReference type="Proteomes" id="UP001652431">
    <property type="component" value="Unassembled WGS sequence"/>
</dbReference>
<gene>
    <name evidence="3" type="ORF">OCV99_04050</name>
</gene>
<sequence length="112" mass="12955">MELAMNFKSMGQKIKRARERKGYTQEELAERVNLSVQHISVIERGIKAPRLETFLNIANELDVDADYLLADLLNVSEQLTSNELYDMMAEVSKKEKRRILEVVKVLIEMADK</sequence>
<dbReference type="RefSeq" id="WP_227193135.1">
    <property type="nucleotide sequence ID" value="NZ_JAOQJU010000002.1"/>
</dbReference>
<dbReference type="CDD" id="cd00093">
    <property type="entry name" value="HTH_XRE"/>
    <property type="match status" value="1"/>
</dbReference>
<evidence type="ECO:0000256" key="1">
    <source>
        <dbReference type="ARBA" id="ARBA00023125"/>
    </source>
</evidence>
<dbReference type="InterPro" id="IPR050807">
    <property type="entry name" value="TransReg_Diox_bact_type"/>
</dbReference>
<dbReference type="InterPro" id="IPR010982">
    <property type="entry name" value="Lambda_DNA-bd_dom_sf"/>
</dbReference>
<reference evidence="3 4" key="1">
    <citation type="journal article" date="2021" name="ISME Commun">
        <title>Automated analysis of genomic sequences facilitates high-throughput and comprehensive description of bacteria.</title>
        <authorList>
            <person name="Hitch T.C.A."/>
        </authorList>
    </citation>
    <scope>NUCLEOTIDE SEQUENCE [LARGE SCALE GENOMIC DNA]</scope>
    <source>
        <strain evidence="3 4">Sanger_03</strain>
    </source>
</reference>
<keyword evidence="4" id="KW-1185">Reference proteome</keyword>
<comment type="caution">
    <text evidence="3">The sequence shown here is derived from an EMBL/GenBank/DDBJ whole genome shotgun (WGS) entry which is preliminary data.</text>
</comment>
<organism evidence="3 4">
    <name type="scientific">Dorea acetigenes</name>
    <dbReference type="NCBI Taxonomy" id="2981787"/>
    <lineage>
        <taxon>Bacteria</taxon>
        <taxon>Bacillati</taxon>
        <taxon>Bacillota</taxon>
        <taxon>Clostridia</taxon>
        <taxon>Lachnospirales</taxon>
        <taxon>Lachnospiraceae</taxon>
        <taxon>Dorea</taxon>
    </lineage>
</organism>
<name>A0ABT2RK47_9FIRM</name>
<accession>A0ABT2RK47</accession>
<protein>
    <submittedName>
        <fullName evidence="3">Helix-turn-helix domain-containing protein</fullName>
    </submittedName>
</protein>
<dbReference type="SUPFAM" id="SSF47413">
    <property type="entry name" value="lambda repressor-like DNA-binding domains"/>
    <property type="match status" value="1"/>
</dbReference>
<dbReference type="PANTHER" id="PTHR46797">
    <property type="entry name" value="HTH-TYPE TRANSCRIPTIONAL REGULATOR"/>
    <property type="match status" value="1"/>
</dbReference>
<feature type="domain" description="HTH cro/C1-type" evidence="2">
    <location>
        <begin position="14"/>
        <end position="68"/>
    </location>
</feature>
<dbReference type="InterPro" id="IPR001387">
    <property type="entry name" value="Cro/C1-type_HTH"/>
</dbReference>